<gene>
    <name evidence="4" type="primary">LOC111103936</name>
</gene>
<dbReference type="OrthoDB" id="6274266at2759"/>
<evidence type="ECO:0000313" key="4">
    <source>
        <dbReference type="RefSeq" id="XP_022293282.1"/>
    </source>
</evidence>
<dbReference type="PROSITE" id="PS50055">
    <property type="entry name" value="TYR_PHOSPHATASE_PTP"/>
    <property type="match status" value="1"/>
</dbReference>
<dbReference type="AlphaFoldDB" id="A0A8B8AP25"/>
<dbReference type="InterPro" id="IPR000242">
    <property type="entry name" value="PTP_cat"/>
</dbReference>
<accession>A0A8B8AP25</accession>
<proteinExistence type="predicted"/>
<dbReference type="SMART" id="SM00404">
    <property type="entry name" value="PTPc_motif"/>
    <property type="match status" value="1"/>
</dbReference>
<keyword evidence="3" id="KW-1185">Reference proteome</keyword>
<dbReference type="InterPro" id="IPR029021">
    <property type="entry name" value="Prot-tyrosine_phosphatase-like"/>
</dbReference>
<evidence type="ECO:0000256" key="1">
    <source>
        <dbReference type="SAM" id="Phobius"/>
    </source>
</evidence>
<evidence type="ECO:0000313" key="3">
    <source>
        <dbReference type="Proteomes" id="UP000694844"/>
    </source>
</evidence>
<dbReference type="InterPro" id="IPR003595">
    <property type="entry name" value="Tyr_Pase_cat"/>
</dbReference>
<dbReference type="CDD" id="cd00047">
    <property type="entry name" value="PTPc"/>
    <property type="match status" value="1"/>
</dbReference>
<protein>
    <submittedName>
        <fullName evidence="4">Receptor-type tyrosine-protein phosphatase alpha-like isoform X3</fullName>
    </submittedName>
</protein>
<dbReference type="Gene3D" id="3.90.190.10">
    <property type="entry name" value="Protein tyrosine phosphatase superfamily"/>
    <property type="match status" value="1"/>
</dbReference>
<evidence type="ECO:0000259" key="2">
    <source>
        <dbReference type="PROSITE" id="PS50055"/>
    </source>
</evidence>
<feature type="domain" description="Tyrosine-protein phosphatase" evidence="2">
    <location>
        <begin position="124"/>
        <end position="367"/>
    </location>
</feature>
<dbReference type="InterPro" id="IPR050348">
    <property type="entry name" value="Protein-Tyr_Phosphatase"/>
</dbReference>
<dbReference type="SUPFAM" id="SSF52799">
    <property type="entry name" value="(Phosphotyrosine protein) phosphatases II"/>
    <property type="match status" value="1"/>
</dbReference>
<reference evidence="4" key="1">
    <citation type="submission" date="2025-08" db="UniProtKB">
        <authorList>
            <consortium name="RefSeq"/>
        </authorList>
    </citation>
    <scope>IDENTIFICATION</scope>
    <source>
        <tissue evidence="4">Whole sample</tissue>
    </source>
</reference>
<keyword evidence="1" id="KW-0472">Membrane</keyword>
<dbReference type="PANTHER" id="PTHR19134:SF561">
    <property type="entry name" value="PROTEIN TYROSINE PHOSPHATASE 36E, ISOFORM A"/>
    <property type="match status" value="1"/>
</dbReference>
<feature type="transmembrane region" description="Helical" evidence="1">
    <location>
        <begin position="42"/>
        <end position="64"/>
    </location>
</feature>
<dbReference type="GO" id="GO:0004725">
    <property type="term" value="F:protein tyrosine phosphatase activity"/>
    <property type="evidence" value="ECO:0007669"/>
    <property type="project" value="InterPro"/>
</dbReference>
<dbReference type="PANTHER" id="PTHR19134">
    <property type="entry name" value="RECEPTOR-TYPE TYROSINE-PROTEIN PHOSPHATASE"/>
    <property type="match status" value="1"/>
</dbReference>
<dbReference type="RefSeq" id="XP_022293282.1">
    <property type="nucleotide sequence ID" value="XM_022437574.1"/>
</dbReference>
<organism evidence="3 4">
    <name type="scientific">Crassostrea virginica</name>
    <name type="common">Eastern oyster</name>
    <dbReference type="NCBI Taxonomy" id="6565"/>
    <lineage>
        <taxon>Eukaryota</taxon>
        <taxon>Metazoa</taxon>
        <taxon>Spiralia</taxon>
        <taxon>Lophotrochozoa</taxon>
        <taxon>Mollusca</taxon>
        <taxon>Bivalvia</taxon>
        <taxon>Autobranchia</taxon>
        <taxon>Pteriomorphia</taxon>
        <taxon>Ostreida</taxon>
        <taxon>Ostreoidea</taxon>
        <taxon>Ostreidae</taxon>
        <taxon>Crassostrea</taxon>
    </lineage>
</organism>
<dbReference type="Pfam" id="PF00102">
    <property type="entry name" value="Y_phosphatase"/>
    <property type="match status" value="1"/>
</dbReference>
<keyword evidence="1" id="KW-1133">Transmembrane helix</keyword>
<dbReference type="SMART" id="SM00194">
    <property type="entry name" value="PTPc"/>
    <property type="match status" value="1"/>
</dbReference>
<name>A0A8B8AP25_CRAVI</name>
<dbReference type="GeneID" id="111103936"/>
<keyword evidence="1" id="KW-0812">Transmembrane</keyword>
<dbReference type="PRINTS" id="PR00700">
    <property type="entry name" value="PRTYPHPHTASE"/>
</dbReference>
<sequence>MLALNDCGGYTGAACINESCSCLWTIQNDECIRVETYLKDTIIVGVVFGVVFLICVSIIAFLLYRNFRKTRLIVKNDDCFDIPEISYGVTRYSPVTKVLTIKPVEIQLLANHVDEMLKDDGLKLRNEFLSLNKLVTCSETTDAKHPQNLEKNRSSIVPYNFNRVKLADNSGSHIRNYINASHVLQNNYIITQFPQRRTMTHFWKMIWAHNTTNIIMVTPLNEMKKSTARKVCVFGDLNVTLQATFMFGARMKIRTFALSQNKNRRRITHFHIYALDHLSLAKECIENIRCIRSNVHFQRKTGPTVVHSGSGVEWSGVFVLVDYLIQKIENGEKTIDIPADTLQLLDERKSSITEKHYELVYSCIRKYLKLHTTTKRNIVDEQEGSISNIDDYEELP</sequence>
<dbReference type="Proteomes" id="UP000694844">
    <property type="component" value="Chromosome 7"/>
</dbReference>